<dbReference type="PANTHER" id="PTHR31836">
    <property type="match status" value="1"/>
</dbReference>
<dbReference type="InterPro" id="IPR051477">
    <property type="entry name" value="Expansin_CellWall"/>
</dbReference>
<dbReference type="STRING" id="1441469.A0A225AKJ2"/>
<name>A0A225AKJ2_TALAT</name>
<dbReference type="Gene3D" id="2.40.40.10">
    <property type="entry name" value="RlpA-like domain"/>
    <property type="match status" value="1"/>
</dbReference>
<dbReference type="OrthoDB" id="623670at2759"/>
<keyword evidence="5" id="KW-1185">Reference proteome</keyword>
<proteinExistence type="predicted"/>
<feature type="compositionally biased region" description="Polar residues" evidence="2">
    <location>
        <begin position="68"/>
        <end position="77"/>
    </location>
</feature>
<sequence>MASEETQPQQPEILQSSLTQPLVPSANFPKRKPVPAAQEPIVKEVSTANDHGYEQTQQLGADPEKSPEATTWDSQRNNNASRRKVFLPTLSLVVFDKVRLGPLERYLPQEPRKRRYTMAGIFAGLFAALLVLIIGLAVGLTVNKKTQNLPLPTSHGGPYTGDLTYYAPGLGACGITSSSSDSICAVSHLVFDAAQTGSNPNANPLCGLKIRLRRNDESVDVTIVDRCVGCEATDIDTTTSVFSELADIDQGRVTVEWAWLESSPVNVTNLSK</sequence>
<dbReference type="SUPFAM" id="SSF50685">
    <property type="entry name" value="Barwin-like endoglucanases"/>
    <property type="match status" value="1"/>
</dbReference>
<feature type="region of interest" description="Disordered" evidence="2">
    <location>
        <begin position="1"/>
        <end position="77"/>
    </location>
</feature>
<keyword evidence="1" id="KW-0732">Signal</keyword>
<feature type="compositionally biased region" description="Polar residues" evidence="2">
    <location>
        <begin position="1"/>
        <end position="22"/>
    </location>
</feature>
<accession>A0A225AKJ2</accession>
<comment type="caution">
    <text evidence="4">The sequence shown here is derived from an EMBL/GenBank/DDBJ whole genome shotgun (WGS) entry which is preliminary data.</text>
</comment>
<dbReference type="GeneID" id="31002165"/>
<dbReference type="Proteomes" id="UP000214365">
    <property type="component" value="Unassembled WGS sequence"/>
</dbReference>
<dbReference type="EMBL" id="LFMY01000003">
    <property type="protein sequence ID" value="OKL62052.1"/>
    <property type="molecule type" value="Genomic_DNA"/>
</dbReference>
<evidence type="ECO:0000256" key="1">
    <source>
        <dbReference type="ARBA" id="ARBA00022729"/>
    </source>
</evidence>
<dbReference type="PANTHER" id="PTHR31836:SF27">
    <property type="entry name" value="RLPA-LIKE PROTEIN DOUBLE-PSI BETA-BARREL DOMAIN-CONTAINING PROTEIN"/>
    <property type="match status" value="1"/>
</dbReference>
<evidence type="ECO:0000256" key="3">
    <source>
        <dbReference type="SAM" id="Phobius"/>
    </source>
</evidence>
<keyword evidence="3" id="KW-1133">Transmembrane helix</keyword>
<keyword evidence="3" id="KW-0472">Membrane</keyword>
<gene>
    <name evidence="4" type="ORF">UA08_02410</name>
</gene>
<evidence type="ECO:0000313" key="5">
    <source>
        <dbReference type="Proteomes" id="UP000214365"/>
    </source>
</evidence>
<keyword evidence="3" id="KW-0812">Transmembrane</keyword>
<dbReference type="AlphaFoldDB" id="A0A225AKJ2"/>
<organism evidence="4 5">
    <name type="scientific">Talaromyces atroroseus</name>
    <dbReference type="NCBI Taxonomy" id="1441469"/>
    <lineage>
        <taxon>Eukaryota</taxon>
        <taxon>Fungi</taxon>
        <taxon>Dikarya</taxon>
        <taxon>Ascomycota</taxon>
        <taxon>Pezizomycotina</taxon>
        <taxon>Eurotiomycetes</taxon>
        <taxon>Eurotiomycetidae</taxon>
        <taxon>Eurotiales</taxon>
        <taxon>Trichocomaceae</taxon>
        <taxon>Talaromyces</taxon>
        <taxon>Talaromyces sect. Trachyspermi</taxon>
    </lineage>
</organism>
<feature type="compositionally biased region" description="Polar residues" evidence="2">
    <location>
        <begin position="46"/>
        <end position="59"/>
    </location>
</feature>
<dbReference type="RefSeq" id="XP_020122173.1">
    <property type="nucleotide sequence ID" value="XM_020264449.1"/>
</dbReference>
<evidence type="ECO:0000256" key="2">
    <source>
        <dbReference type="SAM" id="MobiDB-lite"/>
    </source>
</evidence>
<dbReference type="CDD" id="cd22191">
    <property type="entry name" value="DPBB_RlpA_EXP_N-like"/>
    <property type="match status" value="1"/>
</dbReference>
<evidence type="ECO:0008006" key="6">
    <source>
        <dbReference type="Google" id="ProtNLM"/>
    </source>
</evidence>
<reference evidence="4 5" key="1">
    <citation type="submission" date="2015-06" db="EMBL/GenBank/DDBJ databases">
        <title>Talaromyces atroroseus IBT 11181 draft genome.</title>
        <authorList>
            <person name="Rasmussen K.B."/>
            <person name="Rasmussen S."/>
            <person name="Petersen B."/>
            <person name="Sicheritz-Ponten T."/>
            <person name="Mortensen U.H."/>
            <person name="Thrane U."/>
        </authorList>
    </citation>
    <scope>NUCLEOTIDE SEQUENCE [LARGE SCALE GENOMIC DNA]</scope>
    <source>
        <strain evidence="4 5">IBT 11181</strain>
    </source>
</reference>
<feature type="transmembrane region" description="Helical" evidence="3">
    <location>
        <begin position="119"/>
        <end position="142"/>
    </location>
</feature>
<evidence type="ECO:0000313" key="4">
    <source>
        <dbReference type="EMBL" id="OKL62052.1"/>
    </source>
</evidence>
<protein>
    <recommendedName>
        <fullName evidence="6">RlpA-like protein double-psi beta-barrel domain-containing protein</fullName>
    </recommendedName>
</protein>
<dbReference type="InterPro" id="IPR036908">
    <property type="entry name" value="RlpA-like_sf"/>
</dbReference>